<dbReference type="Pfam" id="PF00515">
    <property type="entry name" value="TPR_1"/>
    <property type="match status" value="1"/>
</dbReference>
<dbReference type="Gene3D" id="3.30.1660.40">
    <property type="entry name" value="FlgT, N-terminal domain"/>
    <property type="match status" value="1"/>
</dbReference>
<organism evidence="5 6">
    <name type="scientific">bacterium (Candidatus Blackallbacteria) CG17_big_fil_post_rev_8_21_14_2_50_48_46</name>
    <dbReference type="NCBI Taxonomy" id="2014261"/>
    <lineage>
        <taxon>Bacteria</taxon>
        <taxon>Candidatus Blackallbacteria</taxon>
    </lineage>
</organism>
<feature type="coiled-coil region" evidence="4">
    <location>
        <begin position="139"/>
        <end position="179"/>
    </location>
</feature>
<feature type="repeat" description="TPR" evidence="3">
    <location>
        <begin position="403"/>
        <end position="436"/>
    </location>
</feature>
<dbReference type="Pfam" id="PF13414">
    <property type="entry name" value="TPR_11"/>
    <property type="match status" value="1"/>
</dbReference>
<feature type="repeat" description="TPR" evidence="3">
    <location>
        <begin position="233"/>
        <end position="266"/>
    </location>
</feature>
<keyword evidence="4" id="KW-0175">Coiled coil</keyword>
<dbReference type="PROSITE" id="PS50005">
    <property type="entry name" value="TPR"/>
    <property type="match status" value="7"/>
</dbReference>
<keyword evidence="2 3" id="KW-0802">TPR repeat</keyword>
<feature type="repeat" description="TPR" evidence="3">
    <location>
        <begin position="369"/>
        <end position="402"/>
    </location>
</feature>
<feature type="repeat" description="TPR" evidence="3">
    <location>
        <begin position="199"/>
        <end position="232"/>
    </location>
</feature>
<dbReference type="SMART" id="SM00028">
    <property type="entry name" value="TPR"/>
    <property type="match status" value="7"/>
</dbReference>
<dbReference type="PANTHER" id="PTHR44858">
    <property type="entry name" value="TETRATRICOPEPTIDE REPEAT PROTEIN 6"/>
    <property type="match status" value="1"/>
</dbReference>
<feature type="repeat" description="TPR" evidence="3">
    <location>
        <begin position="267"/>
        <end position="300"/>
    </location>
</feature>
<gene>
    <name evidence="5" type="ORF">COW36_08330</name>
</gene>
<evidence type="ECO:0000256" key="4">
    <source>
        <dbReference type="SAM" id="Coils"/>
    </source>
</evidence>
<sequence length="447" mass="50662">MGLRRCTRKGSDVFLNQGRKIGALFFTAYLLFSTAVQAEMKTFTVTAQAFIGDNQTRNEARELALLEAKRQALELAGVYIESLTVVKQAKVEKDEILALTGGVTQSKILKEKPIVSENSFGIEVTAQVSIDTLSIEAAIKKMLKQRETLEQEKLLLKRNQELEKQLKAYQAQIQKLKDRQRIVDLQKGEGQRIKNRLSASEWMEKGDLAYAQKNFSEALLAYDQALALDPAFVALWNKRGNAYFGLNRLAEAEQNYSEALRLAPNFAAAYYNRGNVYLRRQAYPAALVEYSQAIRLEPRFFEAWHNQGIAYFNLGKYEEALRSHTRTLALNPSHAGAYLSIGNIQFKRAQYLAAVDSFSKALALEPVDTLAYNNRALAYQGAGKIELAFLDFERAILSDPQHYFAYVNRGNLYKKLQRYAQARQDFQKACELGYQPSCKELKTLPVK</sequence>
<dbReference type="InterPro" id="IPR050498">
    <property type="entry name" value="Ycf3"/>
</dbReference>
<accession>A0A2M7G619</accession>
<evidence type="ECO:0000313" key="6">
    <source>
        <dbReference type="Proteomes" id="UP000231019"/>
    </source>
</evidence>
<evidence type="ECO:0000256" key="2">
    <source>
        <dbReference type="ARBA" id="ARBA00022803"/>
    </source>
</evidence>
<dbReference type="Pfam" id="PF13181">
    <property type="entry name" value="TPR_8"/>
    <property type="match status" value="1"/>
</dbReference>
<dbReference type="Proteomes" id="UP000231019">
    <property type="component" value="Unassembled WGS sequence"/>
</dbReference>
<feature type="repeat" description="TPR" evidence="3">
    <location>
        <begin position="335"/>
        <end position="368"/>
    </location>
</feature>
<dbReference type="Pfam" id="PF07719">
    <property type="entry name" value="TPR_2"/>
    <property type="match status" value="2"/>
</dbReference>
<comment type="caution">
    <text evidence="5">The sequence shown here is derived from an EMBL/GenBank/DDBJ whole genome shotgun (WGS) entry which is preliminary data.</text>
</comment>
<name>A0A2M7G619_9BACT</name>
<dbReference type="SUPFAM" id="SSF48452">
    <property type="entry name" value="TPR-like"/>
    <property type="match status" value="1"/>
</dbReference>
<dbReference type="EMBL" id="PFFQ01000023">
    <property type="protein sequence ID" value="PIW17497.1"/>
    <property type="molecule type" value="Genomic_DNA"/>
</dbReference>
<dbReference type="AlphaFoldDB" id="A0A2M7G619"/>
<reference evidence="5 6" key="1">
    <citation type="submission" date="2017-09" db="EMBL/GenBank/DDBJ databases">
        <title>Depth-based differentiation of microbial function through sediment-hosted aquifers and enrichment of novel symbionts in the deep terrestrial subsurface.</title>
        <authorList>
            <person name="Probst A.J."/>
            <person name="Ladd B."/>
            <person name="Jarett J.K."/>
            <person name="Geller-Mcgrath D.E."/>
            <person name="Sieber C.M."/>
            <person name="Emerson J.B."/>
            <person name="Anantharaman K."/>
            <person name="Thomas B.C."/>
            <person name="Malmstrom R."/>
            <person name="Stieglmeier M."/>
            <person name="Klingl A."/>
            <person name="Woyke T."/>
            <person name="Ryan C.M."/>
            <person name="Banfield J.F."/>
        </authorList>
    </citation>
    <scope>NUCLEOTIDE SEQUENCE [LARGE SCALE GENOMIC DNA]</scope>
    <source>
        <strain evidence="5">CG17_big_fil_post_rev_8_21_14_2_50_48_46</strain>
    </source>
</reference>
<dbReference type="InterPro" id="IPR019734">
    <property type="entry name" value="TPR_rpt"/>
</dbReference>
<evidence type="ECO:0000256" key="3">
    <source>
        <dbReference type="PROSITE-ProRule" id="PRU00339"/>
    </source>
</evidence>
<protein>
    <submittedName>
        <fullName evidence="5">Uncharacterized protein</fullName>
    </submittedName>
</protein>
<dbReference type="InterPro" id="IPR013105">
    <property type="entry name" value="TPR_2"/>
</dbReference>
<dbReference type="PANTHER" id="PTHR44858:SF1">
    <property type="entry name" value="UDP-N-ACETYLGLUCOSAMINE--PEPTIDE N-ACETYLGLUCOSAMINYLTRANSFERASE SPINDLY-RELATED"/>
    <property type="match status" value="1"/>
</dbReference>
<proteinExistence type="predicted"/>
<feature type="repeat" description="TPR" evidence="3">
    <location>
        <begin position="301"/>
        <end position="334"/>
    </location>
</feature>
<evidence type="ECO:0000256" key="1">
    <source>
        <dbReference type="ARBA" id="ARBA00022737"/>
    </source>
</evidence>
<dbReference type="InterPro" id="IPR038180">
    <property type="entry name" value="FlgT_N_sf"/>
</dbReference>
<dbReference type="PROSITE" id="PS50293">
    <property type="entry name" value="TPR_REGION"/>
    <property type="match status" value="2"/>
</dbReference>
<keyword evidence="1" id="KW-0677">Repeat</keyword>
<evidence type="ECO:0000313" key="5">
    <source>
        <dbReference type="EMBL" id="PIW17497.1"/>
    </source>
</evidence>
<dbReference type="InterPro" id="IPR011990">
    <property type="entry name" value="TPR-like_helical_dom_sf"/>
</dbReference>
<dbReference type="Gene3D" id="1.25.40.10">
    <property type="entry name" value="Tetratricopeptide repeat domain"/>
    <property type="match status" value="3"/>
</dbReference>